<keyword evidence="10" id="KW-1185">Reference proteome</keyword>
<dbReference type="EMBL" id="NIZW01000021">
    <property type="protein sequence ID" value="PHQ32904.1"/>
    <property type="molecule type" value="Genomic_DNA"/>
</dbReference>
<gene>
    <name evidence="9" type="ORF">CEE69_23215</name>
</gene>
<dbReference type="GO" id="GO:0005886">
    <property type="term" value="C:plasma membrane"/>
    <property type="evidence" value="ECO:0007669"/>
    <property type="project" value="UniProtKB-SubCell"/>
</dbReference>
<feature type="transmembrane region" description="Helical" evidence="7">
    <location>
        <begin position="13"/>
        <end position="31"/>
    </location>
</feature>
<protein>
    <recommendedName>
        <fullName evidence="8">YetF C-terminal domain-containing protein</fullName>
    </recommendedName>
</protein>
<evidence type="ECO:0000313" key="10">
    <source>
        <dbReference type="Proteomes" id="UP000225740"/>
    </source>
</evidence>
<sequence length="181" mass="19726">MFEKWIDISTAEIIGILVTACFAYGAVLTYTRMTGLRSFSKMSAPDFAMTIATGSILGATITQPSPTLLMGALALLSLFAIQWAIAFLRRRSEAFSQCIDNQPVLLMAGSTILHENLHQANLTENDLMGKLREANACNFDQVLAVVFETTGDISVLHSTSDTPVDPRLLQNVRDADRLSSP</sequence>
<accession>A0A2G1W1K6</accession>
<dbReference type="AlphaFoldDB" id="A0A2G1W1K6"/>
<dbReference type="InterPro" id="IPR023090">
    <property type="entry name" value="UPF0702_alpha/beta_dom_sf"/>
</dbReference>
<dbReference type="OrthoDB" id="9793799at2"/>
<keyword evidence="5 7" id="KW-1133">Transmembrane helix</keyword>
<comment type="caution">
    <text evidence="9">The sequence shown here is derived from an EMBL/GenBank/DDBJ whole genome shotgun (WGS) entry which is preliminary data.</text>
</comment>
<dbReference type="PANTHER" id="PTHR34582">
    <property type="entry name" value="UPF0702 TRANSMEMBRANE PROTEIN YCAP"/>
    <property type="match status" value="1"/>
</dbReference>
<keyword evidence="3" id="KW-1003">Cell membrane</keyword>
<evidence type="ECO:0000256" key="6">
    <source>
        <dbReference type="ARBA" id="ARBA00023136"/>
    </source>
</evidence>
<evidence type="ECO:0000259" key="8">
    <source>
        <dbReference type="Pfam" id="PF04239"/>
    </source>
</evidence>
<dbReference type="Pfam" id="PF04239">
    <property type="entry name" value="DUF421"/>
    <property type="match status" value="1"/>
</dbReference>
<keyword evidence="6 7" id="KW-0472">Membrane</keyword>
<dbReference type="InterPro" id="IPR007353">
    <property type="entry name" value="DUF421"/>
</dbReference>
<dbReference type="PANTHER" id="PTHR34582:SF6">
    <property type="entry name" value="UPF0702 TRANSMEMBRANE PROTEIN YCAP"/>
    <property type="match status" value="1"/>
</dbReference>
<comment type="subcellular location">
    <subcellularLocation>
        <location evidence="1">Cell membrane</location>
        <topology evidence="1">Multi-pass membrane protein</topology>
    </subcellularLocation>
</comment>
<comment type="similarity">
    <text evidence="2">Belongs to the UPF0702 family.</text>
</comment>
<keyword evidence="4 7" id="KW-0812">Transmembrane</keyword>
<evidence type="ECO:0000256" key="5">
    <source>
        <dbReference type="ARBA" id="ARBA00022989"/>
    </source>
</evidence>
<dbReference type="Proteomes" id="UP000225740">
    <property type="component" value="Unassembled WGS sequence"/>
</dbReference>
<evidence type="ECO:0000256" key="7">
    <source>
        <dbReference type="SAM" id="Phobius"/>
    </source>
</evidence>
<evidence type="ECO:0000256" key="4">
    <source>
        <dbReference type="ARBA" id="ARBA00022692"/>
    </source>
</evidence>
<name>A0A2G1W1K6_9BACT</name>
<evidence type="ECO:0000256" key="1">
    <source>
        <dbReference type="ARBA" id="ARBA00004651"/>
    </source>
</evidence>
<evidence type="ECO:0000313" key="9">
    <source>
        <dbReference type="EMBL" id="PHQ32904.1"/>
    </source>
</evidence>
<feature type="domain" description="YetF C-terminal" evidence="8">
    <location>
        <begin position="91"/>
        <end position="160"/>
    </location>
</feature>
<evidence type="ECO:0000256" key="3">
    <source>
        <dbReference type="ARBA" id="ARBA00022475"/>
    </source>
</evidence>
<organism evidence="9 10">
    <name type="scientific">Rhodopirellula bahusiensis</name>
    <dbReference type="NCBI Taxonomy" id="2014065"/>
    <lineage>
        <taxon>Bacteria</taxon>
        <taxon>Pseudomonadati</taxon>
        <taxon>Planctomycetota</taxon>
        <taxon>Planctomycetia</taxon>
        <taxon>Pirellulales</taxon>
        <taxon>Pirellulaceae</taxon>
        <taxon>Rhodopirellula</taxon>
    </lineage>
</organism>
<dbReference type="Gene3D" id="3.30.240.20">
    <property type="entry name" value="bsu07140 like domains"/>
    <property type="match status" value="1"/>
</dbReference>
<reference evidence="9 10" key="1">
    <citation type="submission" date="2017-06" db="EMBL/GenBank/DDBJ databases">
        <title>Description of Rhodopirellula bahusiensis sp. nov.</title>
        <authorList>
            <person name="Kizina J."/>
            <person name="Harder J."/>
        </authorList>
    </citation>
    <scope>NUCLEOTIDE SEQUENCE [LARGE SCALE GENOMIC DNA]</scope>
    <source>
        <strain evidence="9 10">SWK21</strain>
    </source>
</reference>
<proteinExistence type="inferred from homology"/>
<feature type="transmembrane region" description="Helical" evidence="7">
    <location>
        <begin position="68"/>
        <end position="88"/>
    </location>
</feature>
<evidence type="ECO:0000256" key="2">
    <source>
        <dbReference type="ARBA" id="ARBA00006448"/>
    </source>
</evidence>